<feature type="compositionally biased region" description="Basic and acidic residues" evidence="1">
    <location>
        <begin position="1369"/>
        <end position="1390"/>
    </location>
</feature>
<evidence type="ECO:0000313" key="4">
    <source>
        <dbReference type="Proteomes" id="UP000054561"/>
    </source>
</evidence>
<accession>A0A0D9QGN6</accession>
<feature type="compositionally biased region" description="Polar residues" evidence="1">
    <location>
        <begin position="369"/>
        <end position="382"/>
    </location>
</feature>
<feature type="region of interest" description="Disordered" evidence="1">
    <location>
        <begin position="74"/>
        <end position="101"/>
    </location>
</feature>
<feature type="compositionally biased region" description="Basic residues" evidence="1">
    <location>
        <begin position="410"/>
        <end position="420"/>
    </location>
</feature>
<dbReference type="Gene3D" id="3.40.50.1820">
    <property type="entry name" value="alpha/beta hydrolase"/>
    <property type="match status" value="1"/>
</dbReference>
<feature type="compositionally biased region" description="Low complexity" evidence="1">
    <location>
        <begin position="1058"/>
        <end position="1072"/>
    </location>
</feature>
<dbReference type="GeneID" id="24269555"/>
<keyword evidence="4" id="KW-1185">Reference proteome</keyword>
<name>A0A0D9QGN6_PLAFR</name>
<feature type="region of interest" description="Disordered" evidence="1">
    <location>
        <begin position="1133"/>
        <end position="1176"/>
    </location>
</feature>
<feature type="compositionally biased region" description="Basic and acidic residues" evidence="1">
    <location>
        <begin position="1136"/>
        <end position="1146"/>
    </location>
</feature>
<evidence type="ECO:0000256" key="1">
    <source>
        <dbReference type="SAM" id="MobiDB-lite"/>
    </source>
</evidence>
<feature type="compositionally biased region" description="Polar residues" evidence="1">
    <location>
        <begin position="1391"/>
        <end position="1400"/>
    </location>
</feature>
<protein>
    <recommendedName>
        <fullName evidence="2">DUF676 domain-containing protein</fullName>
    </recommendedName>
</protein>
<reference evidence="3 4" key="1">
    <citation type="submission" date="2014-03" db="EMBL/GenBank/DDBJ databases">
        <title>The Genome Sequence of Plasmodium fragile nilgiri.</title>
        <authorList>
            <consortium name="The Broad Institute Genomics Platform"/>
            <consortium name="The Broad Institute Genome Sequencing Center for Infectious Disease"/>
            <person name="Neafsey D."/>
            <person name="Duraisingh M."/>
            <person name="Young S.K."/>
            <person name="Zeng Q."/>
            <person name="Gargeya S."/>
            <person name="Abouelleil A."/>
            <person name="Alvarado L."/>
            <person name="Chapman S.B."/>
            <person name="Gainer-Dewar J."/>
            <person name="Goldberg J."/>
            <person name="Griggs A."/>
            <person name="Gujja S."/>
            <person name="Hansen M."/>
            <person name="Howarth C."/>
            <person name="Imamovic A."/>
            <person name="Larimer J."/>
            <person name="Pearson M."/>
            <person name="Poon T.W."/>
            <person name="Priest M."/>
            <person name="Roberts A."/>
            <person name="Saif S."/>
            <person name="Shea T."/>
            <person name="Sykes S."/>
            <person name="Wortman J."/>
            <person name="Nusbaum C."/>
            <person name="Birren B."/>
        </authorList>
    </citation>
    <scope>NUCLEOTIDE SEQUENCE [LARGE SCALE GENOMIC DNA]</scope>
    <source>
        <strain evidence="4">nilgiri</strain>
    </source>
</reference>
<evidence type="ECO:0000313" key="3">
    <source>
        <dbReference type="EMBL" id="KJP86118.1"/>
    </source>
</evidence>
<feature type="region of interest" description="Disordered" evidence="1">
    <location>
        <begin position="498"/>
        <end position="527"/>
    </location>
</feature>
<feature type="region of interest" description="Disordered" evidence="1">
    <location>
        <begin position="220"/>
        <end position="251"/>
    </location>
</feature>
<dbReference type="OrthoDB" id="273452at2759"/>
<feature type="compositionally biased region" description="Polar residues" evidence="1">
    <location>
        <begin position="915"/>
        <end position="924"/>
    </location>
</feature>
<dbReference type="RefSeq" id="XP_012337274.1">
    <property type="nucleotide sequence ID" value="XM_012481851.1"/>
</dbReference>
<dbReference type="Proteomes" id="UP000054561">
    <property type="component" value="Unassembled WGS sequence"/>
</dbReference>
<feature type="compositionally biased region" description="Low complexity" evidence="1">
    <location>
        <begin position="220"/>
        <end position="245"/>
    </location>
</feature>
<dbReference type="InterPro" id="IPR044294">
    <property type="entry name" value="Lipase-like"/>
</dbReference>
<feature type="compositionally biased region" description="Acidic residues" evidence="1">
    <location>
        <begin position="1345"/>
        <end position="1357"/>
    </location>
</feature>
<dbReference type="VEuPathDB" id="PlasmoDB:AK88_04241"/>
<feature type="compositionally biased region" description="Basic and acidic residues" evidence="1">
    <location>
        <begin position="926"/>
        <end position="935"/>
    </location>
</feature>
<dbReference type="EMBL" id="KQ001701">
    <property type="protein sequence ID" value="KJP86118.1"/>
    <property type="molecule type" value="Genomic_DNA"/>
</dbReference>
<feature type="region of interest" description="Disordered" evidence="1">
    <location>
        <begin position="1344"/>
        <end position="1403"/>
    </location>
</feature>
<feature type="compositionally biased region" description="Basic and acidic residues" evidence="1">
    <location>
        <begin position="343"/>
        <end position="355"/>
    </location>
</feature>
<dbReference type="OMA" id="HIGVHEN"/>
<gene>
    <name evidence="3" type="ORF">AK88_04241</name>
</gene>
<sequence>MKGKKTNYRSESIFSANRNLFEVLETIDDEKEAKRSANFFNNNKNILLNLFVNQNSHNHVNSILLDKKNHLNHGRKTNKKECKKVVDKNDGGGSKEDDKSVRNNRPVCANKKWIEHFCWFCSLNLLDEVLEKEIYKEKIHPHVYDLIYDENTYFDTSSMMSVPYEFARFMLTQLDNNIVRDIKINNIIKEEKYLFKKFCKKYRYNKEYGEVGGGSYSGGRPCSSSGYSGSSGSSDSNGSSGSRGSVKSDHSLDYRSRTFSPRYSNYLNIRRELFNSSRGGPNGLDHDNRVNRVRRRKKLFYDTNNLGNCDSTDLSHCTKVSLTEEVRKNNNSNLSDTLPLGSEGERRKEAGEHSRLTSVGDASDRKGSEQISPSVSNSSTSRGALRGKKGSQKKEASDSYMSSHIVWKNKMGRSGRRRQHEHSYHSGSSCIVGRVAPGEKKGNKGKRLTTNRRELRRCCFAKRSVCNNVYVKYDALCDRLVRRNNSFRIHRVEEGGTASEVSNEGGVPQETRKDRRSSRNSRNMRNMRSHRIYNKYKNNLNYIKQFYYIDETKKKPFPLCLYNIIKSYGTIKQCSRCYCFFNSMCCHCLECKRKSNMSLKNPHYFIFQHGLTASVHDFQNIVNPLLTKYPHLFIYITYSNQSHTFEGVDVGTERICTELNCLFKVINDKINVSMIGHSLGGILNRSVLINLYRKKMFKNKKLINFITFACPHIGVHENMAIMKLLSTYLGAHTIDDLNNKTTVLLKIASVESISILKKFENIIFYGNSQSDWLVGIRTSLILPYTLFNEELIMFIIEQAKNVPEIPINIFSVVHLYMRKKKLLFFYFYQDLKNPNYLLNKRKDQNRFLDQMLQTIISSRKLLSCSQREKFNVFMNYYGEAVAKEDGKKGKVKKKKKSFLPYEDSFSCDNVHGGEVNNSSTSRNGSSKREDSRACEEQTCSNAPVQVNRRGGSIQQDDKAPILHSTRDKPYMSDGVNVQMLPIHFRKNVSTGETNRTALKGVCHSSDKVSPMNILSVGTKEGGSPPQKEKRASLYKSHSYEDIQMEGNKRGEATSDVVSGTNASGNTNTNMNSDSAEKKTNKMSYYNKYLCIPDNYKIVSNATVTESGGAMYSNVKINNVENCYVEGVCAGGGKSIQDNRHTSDRSKSCGPAKGNSTPIGATPHNANQSNSQENNNKKKFGDYKYFQKLFFECLKRKIINDIKTLDNNLKKKKMKEEEQVVPRKSFSLQNTINALKNYSLFYLKNGSEGNSLEGGAAGLQNGRQNYQPVAESSLTVAPDQGSTVGEGSEAVQNMNSESCGVKMTEQLNVPHSNESNKEKENNMLQVFETKNEEYDYISEFFYTTSDDSEEGDENDESFGDEHVVGSWTKSDTHNEQVHGQPHEQPQERSDNAQKNAPTTSGVKKKWKRTTLLKGITKNDKQKYKQILFHIYTISNEQLIEKFCKNPELLYYEVLFYCLNQVPIQRYAISLPVYSNAHVQIIAHPRICSEESATVKHFLEHLIL</sequence>
<feature type="region of interest" description="Disordered" evidence="1">
    <location>
        <begin position="328"/>
        <end position="446"/>
    </location>
</feature>
<feature type="compositionally biased region" description="Basic and acidic residues" evidence="1">
    <location>
        <begin position="79"/>
        <end position="101"/>
    </location>
</feature>
<dbReference type="InterPro" id="IPR029058">
    <property type="entry name" value="AB_hydrolase_fold"/>
</dbReference>
<dbReference type="SUPFAM" id="SSF53474">
    <property type="entry name" value="alpha/beta-Hydrolases"/>
    <property type="match status" value="1"/>
</dbReference>
<feature type="domain" description="DUF676" evidence="2">
    <location>
        <begin position="600"/>
        <end position="778"/>
    </location>
</feature>
<dbReference type="PANTHER" id="PTHR12482:SF62">
    <property type="entry name" value="LIPASE ROG1-RELATED"/>
    <property type="match status" value="1"/>
</dbReference>
<organism evidence="3 4">
    <name type="scientific">Plasmodium fragile</name>
    <dbReference type="NCBI Taxonomy" id="5857"/>
    <lineage>
        <taxon>Eukaryota</taxon>
        <taxon>Sar</taxon>
        <taxon>Alveolata</taxon>
        <taxon>Apicomplexa</taxon>
        <taxon>Aconoidasida</taxon>
        <taxon>Haemosporida</taxon>
        <taxon>Plasmodiidae</taxon>
        <taxon>Plasmodium</taxon>
        <taxon>Plasmodium (Plasmodium)</taxon>
    </lineage>
</organism>
<feature type="compositionally biased region" description="Low complexity" evidence="1">
    <location>
        <begin position="1164"/>
        <end position="1173"/>
    </location>
</feature>
<dbReference type="InterPro" id="IPR007751">
    <property type="entry name" value="DUF676_lipase-like"/>
</dbReference>
<proteinExistence type="predicted"/>
<dbReference type="Pfam" id="PF05057">
    <property type="entry name" value="DUF676"/>
    <property type="match status" value="1"/>
</dbReference>
<evidence type="ECO:0000259" key="2">
    <source>
        <dbReference type="Pfam" id="PF05057"/>
    </source>
</evidence>
<feature type="region of interest" description="Disordered" evidence="1">
    <location>
        <begin position="912"/>
        <end position="955"/>
    </location>
</feature>
<dbReference type="PANTHER" id="PTHR12482">
    <property type="entry name" value="LIPASE ROG1-RELATED-RELATED"/>
    <property type="match status" value="1"/>
</dbReference>
<feature type="region of interest" description="Disordered" evidence="1">
    <location>
        <begin position="1015"/>
        <end position="1077"/>
    </location>
</feature>